<dbReference type="Proteomes" id="UP000015351">
    <property type="component" value="Unassembled WGS sequence"/>
</dbReference>
<accession>S9S0Z0</accession>
<gene>
    <name evidence="1" type="ORF">thalar_01245</name>
</gene>
<dbReference type="STRING" id="1123360.thalar_01245"/>
<sequence>MDFCRFTEAPLACAMTALSVIRTETATRLAELPESIEGEGINTDDYKRRLARFRSGQTMLQHIESNDAMSQSGKEDAAASYIETVKRHRRDWIPLDTFFEVTETVNRAVEVSVLKERVRRAAQVKP</sequence>
<dbReference type="AlphaFoldDB" id="S9S0Z0"/>
<organism evidence="1 2">
    <name type="scientific">Litoreibacter arenae DSM 19593</name>
    <dbReference type="NCBI Taxonomy" id="1123360"/>
    <lineage>
        <taxon>Bacteria</taxon>
        <taxon>Pseudomonadati</taxon>
        <taxon>Pseudomonadota</taxon>
        <taxon>Alphaproteobacteria</taxon>
        <taxon>Rhodobacterales</taxon>
        <taxon>Roseobacteraceae</taxon>
        <taxon>Litoreibacter</taxon>
    </lineage>
</organism>
<name>S9S0Z0_9RHOB</name>
<proteinExistence type="predicted"/>
<evidence type="ECO:0000313" key="2">
    <source>
        <dbReference type="Proteomes" id="UP000015351"/>
    </source>
</evidence>
<keyword evidence="2" id="KW-1185">Reference proteome</keyword>
<dbReference type="HOGENOM" id="CLU_1978821_0_0_5"/>
<reference evidence="2" key="1">
    <citation type="journal article" date="2013" name="Stand. Genomic Sci.">
        <title>Genome sequence of the Litoreibacter arenae type strain (DSM 19593(T)), a member of the Roseobacter clade isolated from sea sand.</title>
        <authorList>
            <person name="Riedel T."/>
            <person name="Fiebig A."/>
            <person name="Petersen J."/>
            <person name="Gronow S."/>
            <person name="Kyrpides N.C."/>
            <person name="Goker M."/>
            <person name="Klenk H.P."/>
        </authorList>
    </citation>
    <scope>NUCLEOTIDE SEQUENCE [LARGE SCALE GENOMIC DNA]</scope>
    <source>
        <strain evidence="2">DSM 19593</strain>
    </source>
</reference>
<dbReference type="EMBL" id="AONI01000009">
    <property type="protein sequence ID" value="EPX79909.1"/>
    <property type="molecule type" value="Genomic_DNA"/>
</dbReference>
<comment type="caution">
    <text evidence="1">The sequence shown here is derived from an EMBL/GenBank/DDBJ whole genome shotgun (WGS) entry which is preliminary data.</text>
</comment>
<protein>
    <submittedName>
        <fullName evidence="1">Uncharacterized protein</fullName>
    </submittedName>
</protein>
<evidence type="ECO:0000313" key="1">
    <source>
        <dbReference type="EMBL" id="EPX79909.1"/>
    </source>
</evidence>